<evidence type="ECO:0008006" key="4">
    <source>
        <dbReference type="Google" id="ProtNLM"/>
    </source>
</evidence>
<evidence type="ECO:0000256" key="1">
    <source>
        <dbReference type="SAM" id="MobiDB-lite"/>
    </source>
</evidence>
<dbReference type="KEGG" id="mtun:MTUNDRAET4_0568"/>
<evidence type="ECO:0000313" key="3">
    <source>
        <dbReference type="Proteomes" id="UP000294360"/>
    </source>
</evidence>
<dbReference type="AlphaFoldDB" id="A0A4V6IM90"/>
<dbReference type="InterPro" id="IPR010642">
    <property type="entry name" value="Invasion_prot_B"/>
</dbReference>
<dbReference type="EMBL" id="LR536450">
    <property type="protein sequence ID" value="VFU07461.1"/>
    <property type="molecule type" value="Genomic_DNA"/>
</dbReference>
<dbReference type="InterPro" id="IPR038696">
    <property type="entry name" value="IalB_sf"/>
</dbReference>
<proteinExistence type="predicted"/>
<feature type="compositionally biased region" description="Basic and acidic residues" evidence="1">
    <location>
        <begin position="62"/>
        <end position="94"/>
    </location>
</feature>
<accession>A0A4V6IM90</accession>
<gene>
    <name evidence="2" type="ORF">MTUNDRAET4_0568</name>
</gene>
<reference evidence="2 3" key="1">
    <citation type="submission" date="2019-03" db="EMBL/GenBank/DDBJ databases">
        <authorList>
            <person name="Kox A.R. M."/>
        </authorList>
    </citation>
    <scope>NUCLEOTIDE SEQUENCE [LARGE SCALE GENOMIC DNA]</scope>
    <source>
        <strain evidence="2">MTUNDRAET4 annotated genome</strain>
    </source>
</reference>
<evidence type="ECO:0000313" key="2">
    <source>
        <dbReference type="EMBL" id="VFU07461.1"/>
    </source>
</evidence>
<protein>
    <recommendedName>
        <fullName evidence="4">Invasion associated locus B family protein</fullName>
    </recommendedName>
</protein>
<sequence>MRRIDKERYRLMNFRFSPGAAVAVASALVAAFIPAAGFAAIGDVSLRQKARLSQDEAGASLEAKKADPKSMDAKKGDAKKDDSKSDSKSGDSKKNGKPVQVGSYGDWGAFVAQGSKDKTCYALATPKERAPASLKRDPAYVFISNRPAEKVRNEVSIIMGFAMKDGAEARADIGGSTFDLVAKGANAWIKNPAEESQFIEALKKGAKLIIKAPSIKGNLTTDTYSLSGISQALERVQKDCP</sequence>
<dbReference type="Pfam" id="PF06776">
    <property type="entry name" value="IalB"/>
    <property type="match status" value="1"/>
</dbReference>
<feature type="region of interest" description="Disordered" evidence="1">
    <location>
        <begin position="57"/>
        <end position="100"/>
    </location>
</feature>
<organism evidence="2 3">
    <name type="scientific">Methylocella tundrae</name>
    <dbReference type="NCBI Taxonomy" id="227605"/>
    <lineage>
        <taxon>Bacteria</taxon>
        <taxon>Pseudomonadati</taxon>
        <taxon>Pseudomonadota</taxon>
        <taxon>Alphaproteobacteria</taxon>
        <taxon>Hyphomicrobiales</taxon>
        <taxon>Beijerinckiaceae</taxon>
        <taxon>Methylocella</taxon>
    </lineage>
</organism>
<dbReference type="Gene3D" id="2.60.40.1880">
    <property type="entry name" value="Invasion associated locus B (IalB) protein"/>
    <property type="match status" value="1"/>
</dbReference>
<dbReference type="Proteomes" id="UP000294360">
    <property type="component" value="Chromosome"/>
</dbReference>
<name>A0A4V6IM90_METTU</name>